<evidence type="ECO:0000259" key="7">
    <source>
        <dbReference type="PROSITE" id="PS50853"/>
    </source>
</evidence>
<gene>
    <name evidence="9" type="ORF">ACFQ1U_01920</name>
</gene>
<reference evidence="10" key="1">
    <citation type="journal article" date="2019" name="Int. J. Syst. Evol. Microbiol.">
        <title>The Global Catalogue of Microorganisms (GCM) 10K type strain sequencing project: providing services to taxonomists for standard genome sequencing and annotation.</title>
        <authorList>
            <consortium name="The Broad Institute Genomics Platform"/>
            <consortium name="The Broad Institute Genome Sequencing Center for Infectious Disease"/>
            <person name="Wu L."/>
            <person name="Ma J."/>
        </authorList>
    </citation>
    <scope>NUCLEOTIDE SEQUENCE [LARGE SCALE GENOMIC DNA]</scope>
    <source>
        <strain evidence="10">CCUG 60527</strain>
    </source>
</reference>
<feature type="domain" description="Fibronectin type-III" evidence="7">
    <location>
        <begin position="379"/>
        <end position="464"/>
    </location>
</feature>
<organism evidence="9 10">
    <name type="scientific">Tenacibaculum geojense</name>
    <dbReference type="NCBI Taxonomy" id="915352"/>
    <lineage>
        <taxon>Bacteria</taxon>
        <taxon>Pseudomonadati</taxon>
        <taxon>Bacteroidota</taxon>
        <taxon>Flavobacteriia</taxon>
        <taxon>Flavobacteriales</taxon>
        <taxon>Flavobacteriaceae</taxon>
        <taxon>Tenacibaculum</taxon>
    </lineage>
</organism>
<dbReference type="CDD" id="cd00063">
    <property type="entry name" value="FN3"/>
    <property type="match status" value="2"/>
</dbReference>
<proteinExistence type="inferred from homology"/>
<protein>
    <submittedName>
        <fullName evidence="9">Endonuclease</fullName>
    </submittedName>
</protein>
<dbReference type="InterPro" id="IPR026444">
    <property type="entry name" value="Secre_tail"/>
</dbReference>
<evidence type="ECO:0000313" key="9">
    <source>
        <dbReference type="EMBL" id="MFD0991950.1"/>
    </source>
</evidence>
<keyword evidence="9" id="KW-0255">Endonuclease</keyword>
<comment type="similarity">
    <text evidence="1">Belongs to the EndA/NucM nuclease family.</text>
</comment>
<evidence type="ECO:0000313" key="10">
    <source>
        <dbReference type="Proteomes" id="UP001597062"/>
    </source>
</evidence>
<feature type="chain" id="PRO_5047108473" evidence="6">
    <location>
        <begin position="24"/>
        <end position="729"/>
    </location>
</feature>
<dbReference type="SMART" id="SM00060">
    <property type="entry name" value="FN3"/>
    <property type="match status" value="2"/>
</dbReference>
<keyword evidence="10" id="KW-1185">Reference proteome</keyword>
<dbReference type="InterPro" id="IPR007346">
    <property type="entry name" value="Endonuclease-I"/>
</dbReference>
<dbReference type="EMBL" id="JBHTJR010000014">
    <property type="protein sequence ID" value="MFD0991950.1"/>
    <property type="molecule type" value="Genomic_DNA"/>
</dbReference>
<dbReference type="InterPro" id="IPR036116">
    <property type="entry name" value="FN3_sf"/>
</dbReference>
<sequence>MKKLLSTLFLSASFILSAQQAYYDDVDLTKAGIALKNELATKITATHTTFLTYTPGVWEASKATDVNPDNTQEVLLVYGFENGTDQDITNDRQRGINNNGGGNTQWNREHVFPRSLGNPNLGTEGPGADAHHLRPADPSRNSSRSNRKFGRGSGNSGFSSIDFHDGNEGPNTAAWYPGDEWKGDVARMMMYMYLRYGEQCLPTAVGVGSDEFTPDQMIDLFLEWNVEDPVSDFERARNDFHESNNQYAQGNRNPFIDNPYLATRIWGGDSAEDTWGIYTSSDTEAPTVPADVSLSNITMTSIDVSWTASTDNVEVTGYEVYVNNVLEVITTNTMVTIGDLSSNTTYSFTVLAKDLINNKSELSTPVNGTTLADNEAPSTPANVVASNITDTSFNVSWDASTDNIAVVGYDIFLDGSFHATTTDLTYNITGLSPSTSYSARVVAKDAADNLSDPSIAVNITTNDGNTGGAATELFISEYVEPNGGNNKAIEIVNLTGSTVDLTGYSLRKQSNGAGGWIDDFDLASGTVTSIVPNDVFVVIHEGADDATLVQEADLLRASNNSTNNGSPLNFNGNDPIGLFKNGVLIDVVGNLDGGSGNTFAQNVTLRRKSSISAPNNIYDANEWDVFSENTFDGIGSHTFDNSLSTTDFNQIAFKYYPNPSYNGEVTIQVKESTDIKNVKIYSVIGKEVYNNKKPEFVNNKLKITNLHSGVYLLKISDSKNSTTKKLIIQ</sequence>
<evidence type="ECO:0000256" key="4">
    <source>
        <dbReference type="ARBA" id="ARBA00022801"/>
    </source>
</evidence>
<accession>A0ABW3JN85</accession>
<evidence type="ECO:0000256" key="6">
    <source>
        <dbReference type="SAM" id="SignalP"/>
    </source>
</evidence>
<dbReference type="PANTHER" id="PTHR33607:SF2">
    <property type="entry name" value="ENDONUCLEASE-1"/>
    <property type="match status" value="1"/>
</dbReference>
<dbReference type="GO" id="GO:0004519">
    <property type="term" value="F:endonuclease activity"/>
    <property type="evidence" value="ECO:0007669"/>
    <property type="project" value="UniProtKB-KW"/>
</dbReference>
<comment type="caution">
    <text evidence="9">The sequence shown here is derived from an EMBL/GenBank/DDBJ whole genome shotgun (WGS) entry which is preliminary data.</text>
</comment>
<feature type="domain" description="LTD" evidence="8">
    <location>
        <begin position="466"/>
        <end position="630"/>
    </location>
</feature>
<dbReference type="InterPro" id="IPR044925">
    <property type="entry name" value="His-Me_finger_sf"/>
</dbReference>
<dbReference type="Pfam" id="PF18962">
    <property type="entry name" value="Por_Secre_tail"/>
    <property type="match status" value="1"/>
</dbReference>
<dbReference type="Pfam" id="PF00041">
    <property type="entry name" value="fn3"/>
    <property type="match status" value="2"/>
</dbReference>
<dbReference type="PROSITE" id="PS50853">
    <property type="entry name" value="FN3"/>
    <property type="match status" value="2"/>
</dbReference>
<keyword evidence="3 6" id="KW-0732">Signal</keyword>
<evidence type="ECO:0000256" key="2">
    <source>
        <dbReference type="ARBA" id="ARBA00022722"/>
    </source>
</evidence>
<feature type="signal peptide" evidence="6">
    <location>
        <begin position="1"/>
        <end position="23"/>
    </location>
</feature>
<dbReference type="SUPFAM" id="SSF49265">
    <property type="entry name" value="Fibronectin type III"/>
    <property type="match status" value="1"/>
</dbReference>
<keyword evidence="4" id="KW-0378">Hydrolase</keyword>
<dbReference type="SUPFAM" id="SSF54060">
    <property type="entry name" value="His-Me finger endonucleases"/>
    <property type="match status" value="1"/>
</dbReference>
<name>A0ABW3JN85_9FLAO</name>
<dbReference type="Pfam" id="PF04231">
    <property type="entry name" value="Endonuclease_1"/>
    <property type="match status" value="1"/>
</dbReference>
<dbReference type="InterPro" id="IPR013783">
    <property type="entry name" value="Ig-like_fold"/>
</dbReference>
<evidence type="ECO:0000259" key="8">
    <source>
        <dbReference type="PROSITE" id="PS51841"/>
    </source>
</evidence>
<dbReference type="Proteomes" id="UP001597062">
    <property type="component" value="Unassembled WGS sequence"/>
</dbReference>
<feature type="domain" description="Fibronectin type-III" evidence="7">
    <location>
        <begin position="288"/>
        <end position="373"/>
    </location>
</feature>
<dbReference type="InterPro" id="IPR001322">
    <property type="entry name" value="Lamin_tail_dom"/>
</dbReference>
<dbReference type="InterPro" id="IPR003961">
    <property type="entry name" value="FN3_dom"/>
</dbReference>
<dbReference type="PROSITE" id="PS51841">
    <property type="entry name" value="LTD"/>
    <property type="match status" value="1"/>
</dbReference>
<dbReference type="Pfam" id="PF00932">
    <property type="entry name" value="LTD"/>
    <property type="match status" value="1"/>
</dbReference>
<evidence type="ECO:0000256" key="5">
    <source>
        <dbReference type="SAM" id="MobiDB-lite"/>
    </source>
</evidence>
<feature type="region of interest" description="Disordered" evidence="5">
    <location>
        <begin position="86"/>
        <end position="178"/>
    </location>
</feature>
<keyword evidence="2" id="KW-0540">Nuclease</keyword>
<dbReference type="Gene3D" id="2.60.40.10">
    <property type="entry name" value="Immunoglobulins"/>
    <property type="match status" value="2"/>
</dbReference>
<evidence type="ECO:0000256" key="3">
    <source>
        <dbReference type="ARBA" id="ARBA00022729"/>
    </source>
</evidence>
<dbReference type="PANTHER" id="PTHR33607">
    <property type="entry name" value="ENDONUCLEASE-1"/>
    <property type="match status" value="1"/>
</dbReference>
<evidence type="ECO:0000256" key="1">
    <source>
        <dbReference type="ARBA" id="ARBA00006429"/>
    </source>
</evidence>
<dbReference type="NCBIfam" id="TIGR04183">
    <property type="entry name" value="Por_Secre_tail"/>
    <property type="match status" value="1"/>
</dbReference>